<feature type="compositionally biased region" description="Basic and acidic residues" evidence="6">
    <location>
        <begin position="181"/>
        <end position="193"/>
    </location>
</feature>
<dbReference type="EC" id="2.7.4.22" evidence="3"/>
<dbReference type="HAMAP" id="MF_01220_B">
    <property type="entry name" value="PyrH_B"/>
    <property type="match status" value="1"/>
</dbReference>
<dbReference type="FunFam" id="3.40.1160.10:FF:000028">
    <property type="entry name" value="Uridylate kinase isoform A"/>
    <property type="match status" value="1"/>
</dbReference>
<evidence type="ECO:0000259" key="8">
    <source>
        <dbReference type="Pfam" id="PF13837"/>
    </source>
</evidence>
<feature type="domain" description="Myb/SANT-like DNA-binding" evidence="8">
    <location>
        <begin position="223"/>
        <end position="315"/>
    </location>
</feature>
<evidence type="ECO:0000313" key="10">
    <source>
        <dbReference type="Proteomes" id="UP000663760"/>
    </source>
</evidence>
<comment type="similarity">
    <text evidence="2">Belongs to the UMP kinase family.</text>
</comment>
<dbReference type="UniPathway" id="UPA00159">
    <property type="reaction ID" value="UER00275"/>
</dbReference>
<feature type="domain" description="Aspartate/glutamate/uridylate kinase" evidence="7">
    <location>
        <begin position="378"/>
        <end position="589"/>
    </location>
</feature>
<evidence type="ECO:0000256" key="6">
    <source>
        <dbReference type="SAM" id="MobiDB-lite"/>
    </source>
</evidence>
<dbReference type="GO" id="GO:0006225">
    <property type="term" value="P:UDP biosynthetic process"/>
    <property type="evidence" value="ECO:0007669"/>
    <property type="project" value="TreeGrafter"/>
</dbReference>
<name>A0A7I8KRG8_SPIIN</name>
<dbReference type="Gene3D" id="1.10.10.60">
    <property type="entry name" value="Homeodomain-like"/>
    <property type="match status" value="1"/>
</dbReference>
<dbReference type="InterPro" id="IPR036393">
    <property type="entry name" value="AceGlu_kinase-like_sf"/>
</dbReference>
<evidence type="ECO:0000313" key="9">
    <source>
        <dbReference type="EMBL" id="CAA7400201.1"/>
    </source>
</evidence>
<feature type="region of interest" description="Disordered" evidence="6">
    <location>
        <begin position="18"/>
        <end position="40"/>
    </location>
</feature>
<dbReference type="PANTHER" id="PTHR42833">
    <property type="entry name" value="URIDYLATE KINASE"/>
    <property type="match status" value="1"/>
</dbReference>
<dbReference type="AlphaFoldDB" id="A0A7I8KRG8"/>
<reference evidence="9" key="1">
    <citation type="submission" date="2020-02" db="EMBL/GenBank/DDBJ databases">
        <authorList>
            <person name="Scholz U."/>
            <person name="Mascher M."/>
            <person name="Fiebig A."/>
        </authorList>
    </citation>
    <scope>NUCLEOTIDE SEQUENCE</scope>
</reference>
<keyword evidence="10" id="KW-1185">Reference proteome</keyword>
<dbReference type="InterPro" id="IPR015963">
    <property type="entry name" value="Uridylate_kinase_bac"/>
</dbReference>
<protein>
    <recommendedName>
        <fullName evidence="3">UMP kinase</fullName>
        <ecNumber evidence="3">2.7.4.22</ecNumber>
    </recommendedName>
    <alternativeName>
        <fullName evidence="5">Uridine monophosphate kinase</fullName>
    </alternativeName>
</protein>
<evidence type="ECO:0000256" key="3">
    <source>
        <dbReference type="ARBA" id="ARBA00012899"/>
    </source>
</evidence>
<dbReference type="Proteomes" id="UP000663760">
    <property type="component" value="Chromosome 8"/>
</dbReference>
<sequence>MAASSCDDDFSLLGDDAAAAQPHHDPSQSHRHHHLPQQTQLQAAATAAAFVTHRFVTTKGPVPVHASHALRGSIRSPKKSTGVDDDEPVDYGEAFAEADAAASKLPSAPSPAAPAFHDVNSHHCFASTDDDPVAAAPNDFPSQLPEDEDDEGDDGDSNRHHLERKGRGTPGSGTVVGSHPSRPDIKRKDREELSDGGSPYCFNSGGSGKKPRLSSSMDYRKDREEWSDSAIACLLDAYTEKYVQLNRGNLRGRDWEDVATVVSERCDKQKSGKSVEQCKNKVDNLKKRYKAERQRLSSGNLSVSHWPWFKKMEQIVGSSSTYAKPLSEDDKSIVAVGDGSSSAATVRQSKRYAPANPGPVNLTNNLKTKPLSIPRWRRVVLKISGDAFTGNGPQNVDPKVMMLIAREIATACRVGVEVAIVVGGRNFFCGDSWVAATSIDRATAYQIGMMATVMNSVLLQASLEKIGVQTRVQTSFMMQEIAEPYIRRRAIRHLEKGRVVIFGGVGVGTGNPLFSTDTAAALRASELGADAVLKGTTVDSVFECHQRTNSRVPFEHVSFRELLARGFTAMDTTAITFCEENNIPVVVFNLLESGNISRALCGDQVGTLVDQSGRIG</sequence>
<proteinExistence type="inferred from homology"/>
<evidence type="ECO:0000256" key="1">
    <source>
        <dbReference type="ARBA" id="ARBA00004791"/>
    </source>
</evidence>
<comment type="pathway">
    <text evidence="1">Pyrimidine metabolism; CTP biosynthesis via de novo pathway; UDP from UMP (UMPK route): step 1/1.</text>
</comment>
<organism evidence="9 10">
    <name type="scientific">Spirodela intermedia</name>
    <name type="common">Intermediate duckweed</name>
    <dbReference type="NCBI Taxonomy" id="51605"/>
    <lineage>
        <taxon>Eukaryota</taxon>
        <taxon>Viridiplantae</taxon>
        <taxon>Streptophyta</taxon>
        <taxon>Embryophyta</taxon>
        <taxon>Tracheophyta</taxon>
        <taxon>Spermatophyta</taxon>
        <taxon>Magnoliopsida</taxon>
        <taxon>Liliopsida</taxon>
        <taxon>Araceae</taxon>
        <taxon>Lemnoideae</taxon>
        <taxon>Spirodela</taxon>
    </lineage>
</organism>
<gene>
    <name evidence="9" type="ORF">SI8410_08010879</name>
</gene>
<dbReference type="OrthoDB" id="409889at2759"/>
<dbReference type="FunFam" id="1.10.10.60:FF:000238">
    <property type="entry name" value="Aspartate/glutamate/uridylate kinase family protein"/>
    <property type="match status" value="1"/>
</dbReference>
<evidence type="ECO:0000256" key="2">
    <source>
        <dbReference type="ARBA" id="ARBA00007614"/>
    </source>
</evidence>
<dbReference type="GO" id="GO:0044210">
    <property type="term" value="P:'de novo' CTP biosynthetic process"/>
    <property type="evidence" value="ECO:0007669"/>
    <property type="project" value="UniProtKB-UniPathway"/>
</dbReference>
<dbReference type="GO" id="GO:0033862">
    <property type="term" value="F:UMP kinase activity"/>
    <property type="evidence" value="ECO:0007669"/>
    <property type="project" value="UniProtKB-EC"/>
</dbReference>
<dbReference type="GO" id="GO:0005737">
    <property type="term" value="C:cytoplasm"/>
    <property type="evidence" value="ECO:0007669"/>
    <property type="project" value="InterPro"/>
</dbReference>
<dbReference type="PANTHER" id="PTHR42833:SF1">
    <property type="entry name" value="UMP KINASE"/>
    <property type="match status" value="1"/>
</dbReference>
<dbReference type="InterPro" id="IPR044822">
    <property type="entry name" value="Myb_DNA-bind_4"/>
</dbReference>
<dbReference type="EMBL" id="LR746271">
    <property type="protein sequence ID" value="CAA7400201.1"/>
    <property type="molecule type" value="Genomic_DNA"/>
</dbReference>
<evidence type="ECO:0000256" key="5">
    <source>
        <dbReference type="ARBA" id="ARBA00032092"/>
    </source>
</evidence>
<dbReference type="Pfam" id="PF13837">
    <property type="entry name" value="Myb_DNA-bind_4"/>
    <property type="match status" value="1"/>
</dbReference>
<evidence type="ECO:0000259" key="7">
    <source>
        <dbReference type="Pfam" id="PF00696"/>
    </source>
</evidence>
<dbReference type="Pfam" id="PF00696">
    <property type="entry name" value="AA_kinase"/>
    <property type="match status" value="1"/>
</dbReference>
<keyword evidence="4" id="KW-0665">Pyrimidine biosynthesis</keyword>
<dbReference type="InterPro" id="IPR001048">
    <property type="entry name" value="Asp/Glu/Uridylate_kinase"/>
</dbReference>
<feature type="region of interest" description="Disordered" evidence="6">
    <location>
        <begin position="67"/>
        <end position="89"/>
    </location>
</feature>
<dbReference type="CDD" id="cd04254">
    <property type="entry name" value="AAK_UMPK-PyrH-Ec"/>
    <property type="match status" value="1"/>
</dbReference>
<feature type="region of interest" description="Disordered" evidence="6">
    <location>
        <begin position="123"/>
        <end position="216"/>
    </location>
</feature>
<dbReference type="SUPFAM" id="SSF53633">
    <property type="entry name" value="Carbamate kinase-like"/>
    <property type="match status" value="1"/>
</dbReference>
<accession>A0A7I8KRG8</accession>
<feature type="compositionally biased region" description="Acidic residues" evidence="6">
    <location>
        <begin position="145"/>
        <end position="155"/>
    </location>
</feature>
<evidence type="ECO:0000256" key="4">
    <source>
        <dbReference type="ARBA" id="ARBA00022975"/>
    </source>
</evidence>
<dbReference type="Gene3D" id="3.40.1160.10">
    <property type="entry name" value="Acetylglutamate kinase-like"/>
    <property type="match status" value="1"/>
</dbReference>